<accession>A0A4S3PVZ9</accession>
<dbReference type="Proteomes" id="UP000306477">
    <property type="component" value="Unassembled WGS sequence"/>
</dbReference>
<organism evidence="1 2">
    <name type="scientific">Bacillus timonensis</name>
    <dbReference type="NCBI Taxonomy" id="1033734"/>
    <lineage>
        <taxon>Bacteria</taxon>
        <taxon>Bacillati</taxon>
        <taxon>Bacillota</taxon>
        <taxon>Bacilli</taxon>
        <taxon>Bacillales</taxon>
        <taxon>Bacillaceae</taxon>
        <taxon>Bacillus</taxon>
    </lineage>
</organism>
<dbReference type="AlphaFoldDB" id="A0A4S3PVZ9"/>
<gene>
    <name evidence="1" type="ORF">E1I69_08615</name>
</gene>
<keyword evidence="2" id="KW-1185">Reference proteome</keyword>
<reference evidence="1 2" key="1">
    <citation type="journal article" date="2019" name="Indoor Air">
        <title>Impacts of indoor surface finishes on bacterial viability.</title>
        <authorList>
            <person name="Hu J."/>
            <person name="Maamar S.B."/>
            <person name="Glawe A.J."/>
            <person name="Gottel N."/>
            <person name="Gilbert J.A."/>
            <person name="Hartmann E.M."/>
        </authorList>
    </citation>
    <scope>NUCLEOTIDE SEQUENCE [LARGE SCALE GENOMIC DNA]</scope>
    <source>
        <strain evidence="1 2">AF060A6</strain>
    </source>
</reference>
<protein>
    <submittedName>
        <fullName evidence="1">Uncharacterized protein</fullName>
    </submittedName>
</protein>
<sequence length="164" mass="19363">MMRILDAKMIDTKSGLETYLDIQKNVHVADLRIPTEESPFFEIKIGIEYYRLIEQNYYDIQVNYFWIRIHPEMNTITLLEPEIQNIFSIKDVNERVATKKLIGEWLINTNAFRSSIKNLIKEKKSENVVTEKDIRETLRTIELLEKTLDLKTEDILNAEVKKAS</sequence>
<dbReference type="EMBL" id="SLUB01000011">
    <property type="protein sequence ID" value="THE13152.1"/>
    <property type="molecule type" value="Genomic_DNA"/>
</dbReference>
<evidence type="ECO:0000313" key="1">
    <source>
        <dbReference type="EMBL" id="THE13152.1"/>
    </source>
</evidence>
<comment type="caution">
    <text evidence="1">The sequence shown here is derived from an EMBL/GenBank/DDBJ whole genome shotgun (WGS) entry which is preliminary data.</text>
</comment>
<name>A0A4S3PVZ9_9BACI</name>
<proteinExistence type="predicted"/>
<dbReference type="OrthoDB" id="2719547at2"/>
<dbReference type="RefSeq" id="WP_136379203.1">
    <property type="nucleotide sequence ID" value="NZ_SLUB01000011.1"/>
</dbReference>
<evidence type="ECO:0000313" key="2">
    <source>
        <dbReference type="Proteomes" id="UP000306477"/>
    </source>
</evidence>